<evidence type="ECO:0000256" key="1">
    <source>
        <dbReference type="SAM" id="MobiDB-lite"/>
    </source>
</evidence>
<feature type="compositionally biased region" description="Basic and acidic residues" evidence="1">
    <location>
        <begin position="16"/>
        <end position="31"/>
    </location>
</feature>
<evidence type="ECO:0000313" key="2">
    <source>
        <dbReference type="EMBL" id="WNG49699.1"/>
    </source>
</evidence>
<sequence length="72" mass="7525">MKEPAKERGSAAPPGPEERLEGVRSEEDRSASADAIPSSPGGKANAGPEDQIEGCAMDTIKDDEGNYLEPPD</sequence>
<evidence type="ECO:0000313" key="3">
    <source>
        <dbReference type="Proteomes" id="UP001611383"/>
    </source>
</evidence>
<keyword evidence="3" id="KW-1185">Reference proteome</keyword>
<dbReference type="RefSeq" id="WP_395807913.1">
    <property type="nucleotide sequence ID" value="NZ_CP043494.1"/>
</dbReference>
<dbReference type="Proteomes" id="UP001611383">
    <property type="component" value="Chromosome"/>
</dbReference>
<reference evidence="2 3" key="1">
    <citation type="submission" date="2019-08" db="EMBL/GenBank/DDBJ databases">
        <title>Archangium and Cystobacter genomes.</title>
        <authorList>
            <person name="Chen I.-C.K."/>
            <person name="Wielgoss S."/>
        </authorList>
    </citation>
    <scope>NUCLEOTIDE SEQUENCE [LARGE SCALE GENOMIC DNA]</scope>
    <source>
        <strain evidence="2 3">Cbm 6</strain>
    </source>
</reference>
<proteinExistence type="predicted"/>
<gene>
    <name evidence="2" type="ORF">F0U60_40465</name>
</gene>
<name>A0ABY9X2Q3_9BACT</name>
<accession>A0ABY9X2Q3</accession>
<organism evidence="2 3">
    <name type="scientific">Archangium minus</name>
    <dbReference type="NCBI Taxonomy" id="83450"/>
    <lineage>
        <taxon>Bacteria</taxon>
        <taxon>Pseudomonadati</taxon>
        <taxon>Myxococcota</taxon>
        <taxon>Myxococcia</taxon>
        <taxon>Myxococcales</taxon>
        <taxon>Cystobacterineae</taxon>
        <taxon>Archangiaceae</taxon>
        <taxon>Archangium</taxon>
    </lineage>
</organism>
<dbReference type="EMBL" id="CP043494">
    <property type="protein sequence ID" value="WNG49699.1"/>
    <property type="molecule type" value="Genomic_DNA"/>
</dbReference>
<feature type="region of interest" description="Disordered" evidence="1">
    <location>
        <begin position="1"/>
        <end position="52"/>
    </location>
</feature>
<protein>
    <submittedName>
        <fullName evidence="2">Uncharacterized protein</fullName>
    </submittedName>
</protein>